<feature type="region of interest" description="Disordered" evidence="1">
    <location>
        <begin position="1087"/>
        <end position="1131"/>
    </location>
</feature>
<feature type="region of interest" description="Disordered" evidence="1">
    <location>
        <begin position="1144"/>
        <end position="1198"/>
    </location>
</feature>
<feature type="region of interest" description="Disordered" evidence="1">
    <location>
        <begin position="627"/>
        <end position="665"/>
    </location>
</feature>
<dbReference type="PANTHER" id="PTHR33416:SF20">
    <property type="entry name" value="NUCLEAR PORE COMPLEX PROTEIN NUP1"/>
    <property type="match status" value="1"/>
</dbReference>
<evidence type="ECO:0000256" key="1">
    <source>
        <dbReference type="SAM" id="MobiDB-lite"/>
    </source>
</evidence>
<dbReference type="OMA" id="ARERNDN"/>
<dbReference type="Gramene" id="Ma07_t01360.1">
    <property type="protein sequence ID" value="Ma07_p01360.1"/>
    <property type="gene ID" value="Ma07_g01360"/>
</dbReference>
<accession>A0A804JQY5</accession>
<feature type="compositionally biased region" description="Basic residues" evidence="1">
    <location>
        <begin position="1185"/>
        <end position="1198"/>
    </location>
</feature>
<dbReference type="AlphaFoldDB" id="A0A804JQY5"/>
<organism evidence="2 3">
    <name type="scientific">Musa acuminata subsp. malaccensis</name>
    <name type="common">Wild banana</name>
    <name type="synonym">Musa malaccensis</name>
    <dbReference type="NCBI Taxonomy" id="214687"/>
    <lineage>
        <taxon>Eukaryota</taxon>
        <taxon>Viridiplantae</taxon>
        <taxon>Streptophyta</taxon>
        <taxon>Embryophyta</taxon>
        <taxon>Tracheophyta</taxon>
        <taxon>Spermatophyta</taxon>
        <taxon>Magnoliopsida</taxon>
        <taxon>Liliopsida</taxon>
        <taxon>Zingiberales</taxon>
        <taxon>Musaceae</taxon>
        <taxon>Musa</taxon>
    </lineage>
</organism>
<reference evidence="2" key="1">
    <citation type="submission" date="2021-05" db="UniProtKB">
        <authorList>
            <consortium name="EnsemblPlants"/>
        </authorList>
    </citation>
    <scope>IDENTIFICATION</scope>
    <source>
        <strain evidence="2">subsp. malaccensis</strain>
    </source>
</reference>
<dbReference type="GO" id="GO:0071763">
    <property type="term" value="P:nuclear membrane organization"/>
    <property type="evidence" value="ECO:0000318"/>
    <property type="project" value="GO_Central"/>
</dbReference>
<dbReference type="InParanoid" id="A0A804JQY5"/>
<dbReference type="GO" id="GO:0005635">
    <property type="term" value="C:nuclear envelope"/>
    <property type="evidence" value="ECO:0000318"/>
    <property type="project" value="GO_Central"/>
</dbReference>
<feature type="compositionally biased region" description="Polar residues" evidence="1">
    <location>
        <begin position="1087"/>
        <end position="1099"/>
    </location>
</feature>
<dbReference type="Proteomes" id="UP000012960">
    <property type="component" value="Unplaced"/>
</dbReference>
<feature type="compositionally biased region" description="Polar residues" evidence="1">
    <location>
        <begin position="627"/>
        <end position="651"/>
    </location>
</feature>
<keyword evidence="3" id="KW-1185">Reference proteome</keyword>
<evidence type="ECO:0000313" key="2">
    <source>
        <dbReference type="EnsemblPlants" id="Ma07_p01360.1"/>
    </source>
</evidence>
<dbReference type="PANTHER" id="PTHR33416">
    <property type="entry name" value="NUCLEAR PORE COMPLEX PROTEIN NUP1"/>
    <property type="match status" value="1"/>
</dbReference>
<sequence>METPDYEGGIGGKIRRRPLRRAAATPYDRPPTPARGLVVRPSEPGWLSKLVDPASRLITSSASKLFSCVLRKRLPAPSVDGALGEEGFQSGQEGAEAAFVELSAELQENKADCENNATNNSDSNKVMEFEQLIRQKTFTRDQFEHLTGILHSRTLDSDLPKPDKKFVEMTVPLPAKDIESSRPHEDITTPANVQVIDDQTASPVELAKAYMGSKFPSVSPSSLRWHRRHIFQEHKTVPCNSTYATKPFDLKGPRSVVRFSGSAEIPDSVTPTSHDISAMYGMSCSPYYKGEGSSKKGNAGLLPFQTPETTRQLGGRQVLKRRSSVLDDDFGSYGSIRRIRQKVATMTPSKKVRHLFLSGNRCLVPSTPFKKDVQDDSSLNQEPNCLDQQQGGNRISDSAVASVLPQSKQIENKIFQQLDKLVPLSKEKSPKIKDYPLDGSPANKHAFSKGISNSSFYKQETVNVLGENGPSTSISGVKSVPEADTMQKPAIKMSAPEDTQVNNMDALMDPSCQLKNGDELKKSPEKPVRSSVIRTEEFPPRTSASIPSSSSDFSKAADVKPLNDIVVNNGKGFTFPFASAPSISQPPSTPTIATPLVGKTVAQKGESVFPLFSFGSEDSNRLEFSSATTMGSSNATSGLKHSTSNATTSALKGSKSDRGEGQITGNLSRSVGLVDSSDKSTMNNSIVFSFGNSCNESFPNGSLSSSSTSASVMTLPGRTAGLIFSTTASALASSSSSSSSSVAQIFSTVPSLLFGSTSSMVSTTSVPQSLAESNATNLEGSPLSINCASPGATANFKFGGNSSTILTADYQFSRADSNPVLAASTVPSISSTVSAASTLFSGSNSNQSAVAPTSTFSGASNSNQSAVVPTSTLSSASNSSQSAVAPTSTFSGASNSNCNLSLTQSNSLVSSVVDNGTTMSGSVTGFIGIQATQAKSGTSPFSKSSGSQFGSCSSPTFGMNVSSSFSPSSSHFGEATTSSKPFSSSSMFSFSGGAGFSSLGASSSFAPAASSSIFGSTFQPSTTPAFDTVGSSPFSGLAFGAPTSGSSPFVFGSSSPPVFSFGSAGANSSSISSARTAFGSQNSAVGFSPGTPGNDQMNVKDSMAEDPNQSAVGTIPPFGQPGTSSSFPVFGAPATQSASSVFQFGGQQNSSLPPGPSPFQAAGSHEFPQGGSFSLGTGGGDKSGRRIVRVKRDRSRKK</sequence>
<dbReference type="FunCoup" id="A0A804JQY5">
    <property type="interactions" value="3434"/>
</dbReference>
<feature type="region of interest" description="Disordered" evidence="1">
    <location>
        <begin position="1"/>
        <end position="40"/>
    </location>
</feature>
<evidence type="ECO:0008006" key="4">
    <source>
        <dbReference type="Google" id="ProtNLM"/>
    </source>
</evidence>
<name>A0A804JQY5_MUSAM</name>
<dbReference type="OrthoDB" id="778586at2759"/>
<dbReference type="EnsemblPlants" id="Ma07_t01360.1">
    <property type="protein sequence ID" value="Ma07_p01360.1"/>
    <property type="gene ID" value="Ma07_g01360"/>
</dbReference>
<evidence type="ECO:0000313" key="3">
    <source>
        <dbReference type="Proteomes" id="UP000012960"/>
    </source>
</evidence>
<proteinExistence type="predicted"/>
<protein>
    <recommendedName>
        <fullName evidence="4">Nuclear pore complex protein NUP1-like</fullName>
    </recommendedName>
</protein>